<evidence type="ECO:0000313" key="8">
    <source>
        <dbReference type="Proteomes" id="UP000230605"/>
    </source>
</evidence>
<gene>
    <name evidence="6" type="ORF">CB0940_08920</name>
    <name evidence="7" type="ORF">RHO25_010168</name>
</gene>
<dbReference type="Proteomes" id="UP000230605">
    <property type="component" value="Chromosome 6"/>
</dbReference>
<keyword evidence="3" id="KW-0804">Transcription</keyword>
<feature type="region of interest" description="Disordered" evidence="4">
    <location>
        <begin position="262"/>
        <end position="335"/>
    </location>
</feature>
<evidence type="ECO:0000259" key="5">
    <source>
        <dbReference type="PROSITE" id="PS51344"/>
    </source>
</evidence>
<feature type="region of interest" description="Disordered" evidence="4">
    <location>
        <begin position="351"/>
        <end position="459"/>
    </location>
</feature>
<dbReference type="Gene3D" id="3.30.40.10">
    <property type="entry name" value="Zinc/RING finger domain, C3HC4 (zinc finger)"/>
    <property type="match status" value="1"/>
</dbReference>
<sequence>MADLATELIRTVSRAFYTTDHILVVDALMKHSTLQDTDLAHVLGTQVKPLRKVCGRLREDGLIAVQSRAERRTDGTGGYYGGAPQQGKERLTNRDWYYINYHRAIDSIKFRLHKLSKHIESQGASTTEKKDLRCLTKGCGRSYTELEAMDNLDPSTGSFLCAKCGAALDPVDEEERANENESMKRMNQQFAKLVELMQKIDAAAVPENDFETALSKQMPIEKTDAHPGTRTEIVDVPNRNLQSTKGLEIKPEKIAVELKDDEDVKRENAAAEARARKEREARQNALPEWISKSTISGDITAVGAKEEKQRLEREAHTGGLPKDDEDDKKVVKGDSNDMDAIWKELEALQQKEAQLRKAEEDEEDDDDDEEEDEFEDVEGVAGTPAANDNNNGATSTNGANTPANVDSSNATEDERDSKRVKVWAASSSSALPNGAKTPAQDTPAASDADDDDELEFENV</sequence>
<dbReference type="GO" id="GO:0006367">
    <property type="term" value="P:transcription initiation at RNA polymerase II promoter"/>
    <property type="evidence" value="ECO:0007669"/>
    <property type="project" value="InterPro"/>
</dbReference>
<dbReference type="GO" id="GO:0003743">
    <property type="term" value="F:translation initiation factor activity"/>
    <property type="evidence" value="ECO:0007669"/>
    <property type="project" value="UniProtKB-KW"/>
</dbReference>
<dbReference type="EMBL" id="CP134189">
    <property type="protein sequence ID" value="WPB05515.1"/>
    <property type="molecule type" value="Genomic_DNA"/>
</dbReference>
<dbReference type="SUPFAM" id="SSF46785">
    <property type="entry name" value="Winged helix' DNA-binding domain"/>
    <property type="match status" value="1"/>
</dbReference>
<dbReference type="EMBL" id="LKMD01000104">
    <property type="protein sequence ID" value="PIA94460.1"/>
    <property type="molecule type" value="Genomic_DNA"/>
</dbReference>
<keyword evidence="6" id="KW-0648">Protein biosynthesis</keyword>
<evidence type="ECO:0000313" key="9">
    <source>
        <dbReference type="Proteomes" id="UP001302367"/>
    </source>
</evidence>
<feature type="compositionally biased region" description="Basic and acidic residues" evidence="4">
    <location>
        <begin position="262"/>
        <end position="282"/>
    </location>
</feature>
<dbReference type="InterPro" id="IPR024550">
    <property type="entry name" value="TFIIEa/SarR/Rpc3_HTH_dom"/>
</dbReference>
<proteinExistence type="inferred from homology"/>
<comment type="similarity">
    <text evidence="1">Belongs to the TFIIE alpha subunit family.</text>
</comment>
<dbReference type="OrthoDB" id="361102at2759"/>
<protein>
    <submittedName>
        <fullName evidence="6">Transcription initiation factor IIE subunit alpha</fullName>
    </submittedName>
</protein>
<dbReference type="Proteomes" id="UP001302367">
    <property type="component" value="Chromosome 6"/>
</dbReference>
<evidence type="ECO:0000256" key="3">
    <source>
        <dbReference type="ARBA" id="ARBA00023163"/>
    </source>
</evidence>
<evidence type="ECO:0000313" key="6">
    <source>
        <dbReference type="EMBL" id="PIA94460.1"/>
    </source>
</evidence>
<evidence type="ECO:0000256" key="2">
    <source>
        <dbReference type="ARBA" id="ARBA00023015"/>
    </source>
</evidence>
<dbReference type="InterPro" id="IPR017919">
    <property type="entry name" value="TFIIE/TFIIEa_HTH"/>
</dbReference>
<dbReference type="Pfam" id="PF02002">
    <property type="entry name" value="TFIIE_alpha"/>
    <property type="match status" value="1"/>
</dbReference>
<dbReference type="PROSITE" id="PS51344">
    <property type="entry name" value="HTH_TFE_IIE"/>
    <property type="match status" value="1"/>
</dbReference>
<keyword evidence="9" id="KW-1185">Reference proteome</keyword>
<organism evidence="6 8">
    <name type="scientific">Cercospora beticola</name>
    <name type="common">Sugarbeet leaf spot fungus</name>
    <dbReference type="NCBI Taxonomy" id="122368"/>
    <lineage>
        <taxon>Eukaryota</taxon>
        <taxon>Fungi</taxon>
        <taxon>Dikarya</taxon>
        <taxon>Ascomycota</taxon>
        <taxon>Pezizomycotina</taxon>
        <taxon>Dothideomycetes</taxon>
        <taxon>Dothideomycetidae</taxon>
        <taxon>Mycosphaerellales</taxon>
        <taxon>Mycosphaerellaceae</taxon>
        <taxon>Cercospora</taxon>
    </lineage>
</organism>
<dbReference type="GO" id="GO:0005673">
    <property type="term" value="C:transcription factor TFIIE complex"/>
    <property type="evidence" value="ECO:0007669"/>
    <property type="project" value="TreeGrafter"/>
</dbReference>
<dbReference type="InterPro" id="IPR002853">
    <property type="entry name" value="TFIIE_asu"/>
</dbReference>
<dbReference type="InterPro" id="IPR039997">
    <property type="entry name" value="TFE"/>
</dbReference>
<accession>A0A2G5HPK5</accession>
<feature type="compositionally biased region" description="Acidic residues" evidence="4">
    <location>
        <begin position="447"/>
        <end position="459"/>
    </location>
</feature>
<feature type="compositionally biased region" description="Low complexity" evidence="4">
    <location>
        <begin position="437"/>
        <end position="446"/>
    </location>
</feature>
<dbReference type="PANTHER" id="PTHR13097:SF7">
    <property type="entry name" value="GENERAL TRANSCRIPTION FACTOR IIE SUBUNIT 1"/>
    <property type="match status" value="1"/>
</dbReference>
<feature type="compositionally biased region" description="Acidic residues" evidence="4">
    <location>
        <begin position="360"/>
        <end position="378"/>
    </location>
</feature>
<evidence type="ECO:0000256" key="4">
    <source>
        <dbReference type="SAM" id="MobiDB-lite"/>
    </source>
</evidence>
<dbReference type="InterPro" id="IPR013083">
    <property type="entry name" value="Znf_RING/FYVE/PHD"/>
</dbReference>
<name>A0A2G5HPK5_CERBT</name>
<dbReference type="AlphaFoldDB" id="A0A2G5HPK5"/>
<evidence type="ECO:0000256" key="1">
    <source>
        <dbReference type="ARBA" id="ARBA00008947"/>
    </source>
</evidence>
<feature type="domain" description="HTH TFE/IIEalpha-type" evidence="5">
    <location>
        <begin position="5"/>
        <end position="109"/>
    </location>
</feature>
<feature type="compositionally biased region" description="Low complexity" evidence="4">
    <location>
        <begin position="385"/>
        <end position="404"/>
    </location>
</feature>
<evidence type="ECO:0000313" key="7">
    <source>
        <dbReference type="EMBL" id="WPB05515.1"/>
    </source>
</evidence>
<dbReference type="InterPro" id="IPR036390">
    <property type="entry name" value="WH_DNA-bd_sf"/>
</dbReference>
<reference evidence="6 8" key="1">
    <citation type="submission" date="2015-10" db="EMBL/GenBank/DDBJ databases">
        <title>The cercosporin biosynthetic gene cluster was horizontally transferred to several fungal lineages and shown to be expanded in Cercospora beticola based on microsynteny with recipient genomes.</title>
        <authorList>
            <person name="De Jonge R."/>
            <person name="Ebert M.K."/>
            <person name="Suttle J.C."/>
            <person name="Jurick Ii W.M."/>
            <person name="Secor G.A."/>
            <person name="Thomma B.P."/>
            <person name="Van De Peer Y."/>
            <person name="Bolton M.D."/>
        </authorList>
    </citation>
    <scope>NUCLEOTIDE SEQUENCE [LARGE SCALE GENOMIC DNA]</scope>
    <source>
        <strain evidence="6 8">09-40</strain>
    </source>
</reference>
<feature type="compositionally biased region" description="Basic and acidic residues" evidence="4">
    <location>
        <begin position="304"/>
        <end position="316"/>
    </location>
</feature>
<dbReference type="SMART" id="SM00531">
    <property type="entry name" value="TFIIE"/>
    <property type="match status" value="1"/>
</dbReference>
<reference evidence="7 9" key="2">
    <citation type="submission" date="2023-09" db="EMBL/GenBank/DDBJ databases">
        <title>Complete-Gapless Cercospora beticola genome.</title>
        <authorList>
            <person name="Wyatt N.A."/>
            <person name="Spanner R.E."/>
            <person name="Bolton M.D."/>
        </authorList>
    </citation>
    <scope>NUCLEOTIDE SEQUENCE [LARGE SCALE GENOMIC DNA]</scope>
    <source>
        <strain evidence="7">Cb09-40</strain>
    </source>
</reference>
<keyword evidence="2" id="KW-0805">Transcription regulation</keyword>
<dbReference type="PANTHER" id="PTHR13097">
    <property type="entry name" value="TRANSCRIPTION INITIATION FACTOR IIE, ALPHA SUBUNIT"/>
    <property type="match status" value="1"/>
</dbReference>
<keyword evidence="6" id="KW-0396">Initiation factor</keyword>